<keyword evidence="5" id="KW-1185">Reference proteome</keyword>
<evidence type="ECO:0000313" key="4">
    <source>
        <dbReference type="EMBL" id="CAL1568524.1"/>
    </source>
</evidence>
<dbReference type="InterPro" id="IPR001173">
    <property type="entry name" value="Glyco_trans_2-like"/>
</dbReference>
<accession>A0AAV2IZL2</accession>
<sequence length="505" mass="56736">MFSMDRPSRKTKSVNYCESKGFEDDDEDFAFAKGPPSKKNKEAFKQPTCVSSQESKSRSPSQKSRKPMNVKILERDLDAAISLSLLNPLCEASDLSSALQDPFLNMGLSKDPYVQTLSVDEHTEPLSRSLHLSNCSVDTMRLGLDQIKSEPNKSQKMKEASDLKIIKKKTEDDDYQPGIVSDSGSDEDYRDHDSEDEEFTVKKVTQTKKEKQTIKVKQPPSTKKKTKSTDVRTSLTNNPSGLSRSTSLNASKPATCLSPATNRTQKWTPPGQIDDLKTALTDYIDSINYINPGLIKRIYHSKQLGLTQARLSGWKVAEGDVVAILDAHIEVNVQWAEPLLARIKEDRTVILTPVFDKVTFDDLTVTPYKPSAHAFDWALWCMYESFRPEWYAQKDQSLPGKSPSVMGIFVADRTFLQEIGSLDGGMEIYGGENVELGIRVWLCGGSIEVIPCSKIAHIERAKKPYTTNLSATVRRNALRVAEVWMDEYKYNVNVVWAVPLEVRYV</sequence>
<feature type="region of interest" description="Disordered" evidence="2">
    <location>
        <begin position="168"/>
        <end position="270"/>
    </location>
</feature>
<feature type="compositionally biased region" description="Polar residues" evidence="2">
    <location>
        <begin position="231"/>
        <end position="267"/>
    </location>
</feature>
<organism evidence="4 5">
    <name type="scientific">Knipowitschia caucasica</name>
    <name type="common">Caucasian dwarf goby</name>
    <name type="synonym">Pomatoschistus caucasicus</name>
    <dbReference type="NCBI Taxonomy" id="637954"/>
    <lineage>
        <taxon>Eukaryota</taxon>
        <taxon>Metazoa</taxon>
        <taxon>Chordata</taxon>
        <taxon>Craniata</taxon>
        <taxon>Vertebrata</taxon>
        <taxon>Euteleostomi</taxon>
        <taxon>Actinopterygii</taxon>
        <taxon>Neopterygii</taxon>
        <taxon>Teleostei</taxon>
        <taxon>Neoteleostei</taxon>
        <taxon>Acanthomorphata</taxon>
        <taxon>Gobiaria</taxon>
        <taxon>Gobiiformes</taxon>
        <taxon>Gobioidei</taxon>
        <taxon>Gobiidae</taxon>
        <taxon>Gobiinae</taxon>
        <taxon>Knipowitschia</taxon>
    </lineage>
</organism>
<dbReference type="PANTHER" id="PTHR11675">
    <property type="entry name" value="N-ACETYLGALACTOSAMINYLTRANSFERASE"/>
    <property type="match status" value="1"/>
</dbReference>
<dbReference type="Pfam" id="PF00535">
    <property type="entry name" value="Glycos_transf_2"/>
    <property type="match status" value="1"/>
</dbReference>
<evidence type="ECO:0000259" key="3">
    <source>
        <dbReference type="Pfam" id="PF00535"/>
    </source>
</evidence>
<dbReference type="SUPFAM" id="SSF53448">
    <property type="entry name" value="Nucleotide-diphospho-sugar transferases"/>
    <property type="match status" value="1"/>
</dbReference>
<proteinExistence type="predicted"/>
<protein>
    <recommendedName>
        <fullName evidence="3">Glycosyltransferase 2-like domain-containing protein</fullName>
    </recommendedName>
</protein>
<name>A0AAV2IZL2_KNICA</name>
<evidence type="ECO:0000256" key="2">
    <source>
        <dbReference type="SAM" id="MobiDB-lite"/>
    </source>
</evidence>
<dbReference type="GO" id="GO:0005794">
    <property type="term" value="C:Golgi apparatus"/>
    <property type="evidence" value="ECO:0007669"/>
    <property type="project" value="TreeGrafter"/>
</dbReference>
<dbReference type="GO" id="GO:0006493">
    <property type="term" value="P:protein O-linked glycosylation"/>
    <property type="evidence" value="ECO:0007669"/>
    <property type="project" value="TreeGrafter"/>
</dbReference>
<gene>
    <name evidence="4" type="ORF">KC01_LOCUS1126</name>
</gene>
<dbReference type="Proteomes" id="UP001497482">
    <property type="component" value="Chromosome 1"/>
</dbReference>
<dbReference type="GO" id="GO:0004653">
    <property type="term" value="F:polypeptide N-acetylgalactosaminyltransferase activity"/>
    <property type="evidence" value="ECO:0007669"/>
    <property type="project" value="TreeGrafter"/>
</dbReference>
<feature type="compositionally biased region" description="Low complexity" evidence="2">
    <location>
        <begin position="51"/>
        <end position="62"/>
    </location>
</feature>
<feature type="region of interest" description="Disordered" evidence="2">
    <location>
        <begin position="1"/>
        <end position="69"/>
    </location>
</feature>
<keyword evidence="1" id="KW-1015">Disulfide bond</keyword>
<dbReference type="AlphaFoldDB" id="A0AAV2IZL2"/>
<evidence type="ECO:0000313" key="5">
    <source>
        <dbReference type="Proteomes" id="UP001497482"/>
    </source>
</evidence>
<evidence type="ECO:0000256" key="1">
    <source>
        <dbReference type="ARBA" id="ARBA00023157"/>
    </source>
</evidence>
<dbReference type="PANTHER" id="PTHR11675:SF50">
    <property type="entry name" value="POLYPEPTIDE N-ACETYLGALACTOSAMINYLTRANSFERASE 8-RELATED"/>
    <property type="match status" value="1"/>
</dbReference>
<dbReference type="EMBL" id="OZ035823">
    <property type="protein sequence ID" value="CAL1568524.1"/>
    <property type="molecule type" value="Genomic_DNA"/>
</dbReference>
<reference evidence="4 5" key="1">
    <citation type="submission" date="2024-04" db="EMBL/GenBank/DDBJ databases">
        <authorList>
            <person name="Waldvogel A.-M."/>
            <person name="Schoenle A."/>
        </authorList>
    </citation>
    <scope>NUCLEOTIDE SEQUENCE [LARGE SCALE GENOMIC DNA]</scope>
</reference>
<feature type="domain" description="Glycosyltransferase 2-like" evidence="3">
    <location>
        <begin position="274"/>
        <end position="369"/>
    </location>
</feature>
<dbReference type="InterPro" id="IPR029044">
    <property type="entry name" value="Nucleotide-diphossugar_trans"/>
</dbReference>
<dbReference type="Gene3D" id="3.90.550.10">
    <property type="entry name" value="Spore Coat Polysaccharide Biosynthesis Protein SpsA, Chain A"/>
    <property type="match status" value="1"/>
</dbReference>